<dbReference type="SUPFAM" id="SSF55781">
    <property type="entry name" value="GAF domain-like"/>
    <property type="match status" value="1"/>
</dbReference>
<dbReference type="Gene3D" id="3.30.450.40">
    <property type="match status" value="1"/>
</dbReference>
<keyword evidence="2" id="KW-0238">DNA-binding</keyword>
<evidence type="ECO:0000256" key="3">
    <source>
        <dbReference type="ARBA" id="ARBA00023163"/>
    </source>
</evidence>
<dbReference type="Pfam" id="PF09339">
    <property type="entry name" value="HTH_IclR"/>
    <property type="match status" value="1"/>
</dbReference>
<dbReference type="PROSITE" id="PS51078">
    <property type="entry name" value="ICLR_ED"/>
    <property type="match status" value="1"/>
</dbReference>
<accession>A0ABP8IZT9</accession>
<proteinExistence type="predicted"/>
<dbReference type="SUPFAM" id="SSF46785">
    <property type="entry name" value="Winged helix' DNA-binding domain"/>
    <property type="match status" value="1"/>
</dbReference>
<dbReference type="InterPro" id="IPR050707">
    <property type="entry name" value="HTH_MetabolicPath_Reg"/>
</dbReference>
<evidence type="ECO:0000256" key="2">
    <source>
        <dbReference type="ARBA" id="ARBA00023125"/>
    </source>
</evidence>
<feature type="domain" description="IclR-ED" evidence="5">
    <location>
        <begin position="69"/>
        <end position="245"/>
    </location>
</feature>
<dbReference type="InterPro" id="IPR014757">
    <property type="entry name" value="Tscrpt_reg_IclR_C"/>
</dbReference>
<dbReference type="InterPro" id="IPR029016">
    <property type="entry name" value="GAF-like_dom_sf"/>
</dbReference>
<dbReference type="PANTHER" id="PTHR30136">
    <property type="entry name" value="HELIX-TURN-HELIX TRANSCRIPTIONAL REGULATOR, ICLR FAMILY"/>
    <property type="match status" value="1"/>
</dbReference>
<dbReference type="RefSeq" id="WP_345028975.1">
    <property type="nucleotide sequence ID" value="NZ_BAABGL010000001.1"/>
</dbReference>
<evidence type="ECO:0000313" key="6">
    <source>
        <dbReference type="EMBL" id="GAA4382335.1"/>
    </source>
</evidence>
<evidence type="ECO:0000256" key="1">
    <source>
        <dbReference type="ARBA" id="ARBA00023015"/>
    </source>
</evidence>
<keyword evidence="1" id="KW-0805">Transcription regulation</keyword>
<protein>
    <submittedName>
        <fullName evidence="6">IclR family transcriptional regulator</fullName>
    </submittedName>
</protein>
<feature type="domain" description="HTH iclR-type" evidence="4">
    <location>
        <begin position="7"/>
        <end position="68"/>
    </location>
</feature>
<evidence type="ECO:0000259" key="5">
    <source>
        <dbReference type="PROSITE" id="PS51078"/>
    </source>
</evidence>
<organism evidence="6 7">
    <name type="scientific">Brevibacterium pityocampae</name>
    <dbReference type="NCBI Taxonomy" id="506594"/>
    <lineage>
        <taxon>Bacteria</taxon>
        <taxon>Bacillati</taxon>
        <taxon>Actinomycetota</taxon>
        <taxon>Actinomycetes</taxon>
        <taxon>Micrococcales</taxon>
        <taxon>Brevibacteriaceae</taxon>
        <taxon>Brevibacterium</taxon>
    </lineage>
</organism>
<name>A0ABP8IZT9_9MICO</name>
<dbReference type="InterPro" id="IPR036390">
    <property type="entry name" value="WH_DNA-bd_sf"/>
</dbReference>
<dbReference type="PROSITE" id="PS51077">
    <property type="entry name" value="HTH_ICLR"/>
    <property type="match status" value="1"/>
</dbReference>
<keyword evidence="3" id="KW-0804">Transcription</keyword>
<dbReference type="EMBL" id="BAABGL010000001">
    <property type="protein sequence ID" value="GAA4382335.1"/>
    <property type="molecule type" value="Genomic_DNA"/>
</dbReference>
<dbReference type="PANTHER" id="PTHR30136:SF24">
    <property type="entry name" value="HTH-TYPE TRANSCRIPTIONAL REPRESSOR ALLR"/>
    <property type="match status" value="1"/>
</dbReference>
<sequence>MSSPQRVQSVDRTLDVLEALADAGGAARSKDLATAIRLPVPTVHRILGTLAARGIVLQLADRSYSLGPRLVRLGAVAAHQTGAEAQPLLAELAESLGETVNLAFFTRDSMTYVAQAASPRSMRMFTEVGRRVPLHNTGVGKAVLAALPVEEARGLLALPPVDGGPAPDVEALLGEIARAREVGYAVDDEEQEVGVRCLAVAVPGGPAPAGLSVSGPSSRLTPQTFAEVARALGATAAGLAERWHAYDRG</sequence>
<evidence type="ECO:0000259" key="4">
    <source>
        <dbReference type="PROSITE" id="PS51077"/>
    </source>
</evidence>
<keyword evidence="7" id="KW-1185">Reference proteome</keyword>
<reference evidence="7" key="1">
    <citation type="journal article" date="2019" name="Int. J. Syst. Evol. Microbiol.">
        <title>The Global Catalogue of Microorganisms (GCM) 10K type strain sequencing project: providing services to taxonomists for standard genome sequencing and annotation.</title>
        <authorList>
            <consortium name="The Broad Institute Genomics Platform"/>
            <consortium name="The Broad Institute Genome Sequencing Center for Infectious Disease"/>
            <person name="Wu L."/>
            <person name="Ma J."/>
        </authorList>
    </citation>
    <scope>NUCLEOTIDE SEQUENCE [LARGE SCALE GENOMIC DNA]</scope>
    <source>
        <strain evidence="7">JCM 17808</strain>
    </source>
</reference>
<dbReference type="SMART" id="SM00346">
    <property type="entry name" value="HTH_ICLR"/>
    <property type="match status" value="1"/>
</dbReference>
<evidence type="ECO:0000313" key="7">
    <source>
        <dbReference type="Proteomes" id="UP001500642"/>
    </source>
</evidence>
<dbReference type="Proteomes" id="UP001500642">
    <property type="component" value="Unassembled WGS sequence"/>
</dbReference>
<dbReference type="Gene3D" id="1.10.10.10">
    <property type="entry name" value="Winged helix-like DNA-binding domain superfamily/Winged helix DNA-binding domain"/>
    <property type="match status" value="1"/>
</dbReference>
<dbReference type="Pfam" id="PF01614">
    <property type="entry name" value="IclR_C"/>
    <property type="match status" value="1"/>
</dbReference>
<dbReference type="InterPro" id="IPR036388">
    <property type="entry name" value="WH-like_DNA-bd_sf"/>
</dbReference>
<comment type="caution">
    <text evidence="6">The sequence shown here is derived from an EMBL/GenBank/DDBJ whole genome shotgun (WGS) entry which is preliminary data.</text>
</comment>
<dbReference type="InterPro" id="IPR005471">
    <property type="entry name" value="Tscrpt_reg_IclR_N"/>
</dbReference>
<gene>
    <name evidence="6" type="ORF">GCM10023167_00700</name>
</gene>